<reference evidence="1 2" key="1">
    <citation type="submission" date="2014-09" db="EMBL/GenBank/DDBJ databases">
        <title>Whole genome shotgun sequence of Escherichia vulneris NBRC 102420.</title>
        <authorList>
            <person name="Yoshida Y."/>
            <person name="Hosoyama A."/>
            <person name="Tsuchikane K."/>
            <person name="Ohji S."/>
            <person name="Ichikawa N."/>
            <person name="Kimura A."/>
            <person name="Yamazoe A."/>
            <person name="Ezaki T."/>
            <person name="Fujita N."/>
        </authorList>
    </citation>
    <scope>NUCLEOTIDE SEQUENCE [LARGE SCALE GENOMIC DNA]</scope>
    <source>
        <strain evidence="1 2">NBRC 102420</strain>
    </source>
</reference>
<keyword evidence="2" id="KW-1185">Reference proteome</keyword>
<dbReference type="RefSeq" id="WP_042395752.1">
    <property type="nucleotide sequence ID" value="NZ_BBMZ01000037.1"/>
</dbReference>
<evidence type="ECO:0008006" key="3">
    <source>
        <dbReference type="Google" id="ProtNLM"/>
    </source>
</evidence>
<comment type="caution">
    <text evidence="1">The sequence shown here is derived from an EMBL/GenBank/DDBJ whole genome shotgun (WGS) entry which is preliminary data.</text>
</comment>
<dbReference type="eggNOG" id="ENOG502ZDW4">
    <property type="taxonomic scope" value="Bacteria"/>
</dbReference>
<dbReference type="AlphaFoldDB" id="A0A090VAL8"/>
<dbReference type="EMBL" id="BBMZ01000037">
    <property type="protein sequence ID" value="GAL60384.1"/>
    <property type="molecule type" value="Genomic_DNA"/>
</dbReference>
<proteinExistence type="predicted"/>
<evidence type="ECO:0000313" key="2">
    <source>
        <dbReference type="Proteomes" id="UP000029462"/>
    </source>
</evidence>
<evidence type="ECO:0000313" key="1">
    <source>
        <dbReference type="EMBL" id="GAL60384.1"/>
    </source>
</evidence>
<dbReference type="Proteomes" id="UP000029462">
    <property type="component" value="Unassembled WGS sequence"/>
</dbReference>
<organism evidence="1 2">
    <name type="scientific">Pseudescherichia vulneris NBRC 102420</name>
    <dbReference type="NCBI Taxonomy" id="1115515"/>
    <lineage>
        <taxon>Bacteria</taxon>
        <taxon>Pseudomonadati</taxon>
        <taxon>Pseudomonadota</taxon>
        <taxon>Gammaproteobacteria</taxon>
        <taxon>Enterobacterales</taxon>
        <taxon>Enterobacteriaceae</taxon>
        <taxon>Pseudescherichia</taxon>
    </lineage>
</organism>
<protein>
    <recommendedName>
        <fullName evidence="3">Neck protein</fullName>
    </recommendedName>
</protein>
<name>A0A090VAL8_PSEVU</name>
<sequence length="199" mass="21704">MASTANQPFLAAIQLFVDDSKQEMDEVVRRAGIKILGRLVDMSPVGQPDIWQVNQTASAYNTAVREHNATLRDDPSNLTKAGRLKRGLRVNDSMDIKKPEGYVGGRFKNNWYVGFDSQPTDSNDTPDASGQGSISRGLVVLEVFRVGQVSSIYFTNNLPYAQALENGHSNQAPGGMVGLTALDAAQLFREAMSEVRNGQ</sequence>
<accession>A0A090VAL8</accession>
<gene>
    <name evidence="1" type="ORF">EV102420_37_00230</name>
</gene>
<dbReference type="OrthoDB" id="6650149at2"/>
<dbReference type="STRING" id="1115515.EV102420_37_00230"/>